<feature type="region of interest" description="Disordered" evidence="1">
    <location>
        <begin position="1"/>
        <end position="24"/>
    </location>
</feature>
<gene>
    <name evidence="2" type="ORF">L1049_023625</name>
</gene>
<keyword evidence="3" id="KW-1185">Reference proteome</keyword>
<evidence type="ECO:0000256" key="1">
    <source>
        <dbReference type="SAM" id="MobiDB-lite"/>
    </source>
</evidence>
<comment type="caution">
    <text evidence="2">The sequence shown here is derived from an EMBL/GenBank/DDBJ whole genome shotgun (WGS) entry which is preliminary data.</text>
</comment>
<dbReference type="Proteomes" id="UP001415857">
    <property type="component" value="Unassembled WGS sequence"/>
</dbReference>
<sequence>MDTSSISTRGNNRRNGEEISIKPRVQTPSTNNCVFVCRKLDGMAMWLINGVAAAFFTSLKQMHCIRIDTKDDVADDTDSVPLICNDGNLKRWQMGRRSESNRNEGKKKGGSIEGEIPVN</sequence>
<dbReference type="EMBL" id="JBBPBK010000005">
    <property type="protein sequence ID" value="KAK9284452.1"/>
    <property type="molecule type" value="Genomic_DNA"/>
</dbReference>
<evidence type="ECO:0000313" key="3">
    <source>
        <dbReference type="Proteomes" id="UP001415857"/>
    </source>
</evidence>
<reference evidence="2 3" key="1">
    <citation type="journal article" date="2024" name="Plant J.">
        <title>Genome sequences and population genomics reveal climatic adaptation and genomic divergence between two closely related sweetgum species.</title>
        <authorList>
            <person name="Xu W.Q."/>
            <person name="Ren C.Q."/>
            <person name="Zhang X.Y."/>
            <person name="Comes H.P."/>
            <person name="Liu X.H."/>
            <person name="Li Y.G."/>
            <person name="Kettle C.J."/>
            <person name="Jalonen R."/>
            <person name="Gaisberger H."/>
            <person name="Ma Y.Z."/>
            <person name="Qiu Y.X."/>
        </authorList>
    </citation>
    <scope>NUCLEOTIDE SEQUENCE [LARGE SCALE GENOMIC DNA]</scope>
    <source>
        <strain evidence="2">Hangzhou</strain>
    </source>
</reference>
<organism evidence="2 3">
    <name type="scientific">Liquidambar formosana</name>
    <name type="common">Formosan gum</name>
    <dbReference type="NCBI Taxonomy" id="63359"/>
    <lineage>
        <taxon>Eukaryota</taxon>
        <taxon>Viridiplantae</taxon>
        <taxon>Streptophyta</taxon>
        <taxon>Embryophyta</taxon>
        <taxon>Tracheophyta</taxon>
        <taxon>Spermatophyta</taxon>
        <taxon>Magnoliopsida</taxon>
        <taxon>eudicotyledons</taxon>
        <taxon>Gunneridae</taxon>
        <taxon>Pentapetalae</taxon>
        <taxon>Saxifragales</taxon>
        <taxon>Altingiaceae</taxon>
        <taxon>Liquidambar</taxon>
    </lineage>
</organism>
<feature type="region of interest" description="Disordered" evidence="1">
    <location>
        <begin position="94"/>
        <end position="119"/>
    </location>
</feature>
<dbReference type="PANTHER" id="PTHR34061">
    <property type="entry name" value="PROTEIN, PUTATIVE-RELATED"/>
    <property type="match status" value="1"/>
</dbReference>
<feature type="compositionally biased region" description="Basic and acidic residues" evidence="1">
    <location>
        <begin position="96"/>
        <end position="107"/>
    </location>
</feature>
<protein>
    <submittedName>
        <fullName evidence="2">Uncharacterized protein</fullName>
    </submittedName>
</protein>
<accession>A0AAP0WYX7</accession>
<proteinExistence type="predicted"/>
<name>A0AAP0WYX7_LIQFO</name>
<dbReference type="PANTHER" id="PTHR34061:SF2">
    <property type="entry name" value="PROTEIN, PUTATIVE-RELATED"/>
    <property type="match status" value="1"/>
</dbReference>
<evidence type="ECO:0000313" key="2">
    <source>
        <dbReference type="EMBL" id="KAK9284452.1"/>
    </source>
</evidence>
<feature type="compositionally biased region" description="Polar residues" evidence="1">
    <location>
        <begin position="1"/>
        <end position="10"/>
    </location>
</feature>
<dbReference type="AlphaFoldDB" id="A0AAP0WYX7"/>